<dbReference type="PROSITE" id="PS51257">
    <property type="entry name" value="PROKAR_LIPOPROTEIN"/>
    <property type="match status" value="1"/>
</dbReference>
<dbReference type="RefSeq" id="WP_093140746.1">
    <property type="nucleotide sequence ID" value="NZ_BMWO01000001.1"/>
</dbReference>
<organism evidence="2 3">
    <name type="scientific">Ulvibacter litoralis</name>
    <dbReference type="NCBI Taxonomy" id="227084"/>
    <lineage>
        <taxon>Bacteria</taxon>
        <taxon>Pseudomonadati</taxon>
        <taxon>Bacteroidota</taxon>
        <taxon>Flavobacteriia</taxon>
        <taxon>Flavobacteriales</taxon>
        <taxon>Flavobacteriaceae</taxon>
        <taxon>Ulvibacter</taxon>
    </lineage>
</organism>
<dbReference type="AlphaFoldDB" id="A0A1G7D5N3"/>
<sequence length="256" mass="28534">MTIRSLILVVAITVLSACGTSKKATSTTTGTAVAKDIIQSHENAAPTFTTLASRVQVVYQDEKKQQSIVASLRMEKDKIIWIKASFLGITLAKVLITPNEVKYYETITGTYFDGDFALLSDVLGTDIDFEKAQNILLGQSIFSLSPSTYNASALLNTFKLLPKKQHQDYIHSIVLNAENFKVNNETLSQPNEKRLLTVRYSDYQTIEGAVYPSEIEIDATENDSKTKIQLTYKKIDLNVSLSFPFTIPDGYEEIQL</sequence>
<protein>
    <recommendedName>
        <fullName evidence="4">Outer membrane lipoprotein-sorting protein</fullName>
    </recommendedName>
</protein>
<keyword evidence="3" id="KW-1185">Reference proteome</keyword>
<evidence type="ECO:0000313" key="3">
    <source>
        <dbReference type="Proteomes" id="UP000199321"/>
    </source>
</evidence>
<dbReference type="Gene3D" id="2.50.20.10">
    <property type="entry name" value="Lipoprotein localisation LolA/LolB/LppX"/>
    <property type="match status" value="1"/>
</dbReference>
<keyword evidence="1" id="KW-0732">Signal</keyword>
<accession>A0A1G7D5N3</accession>
<feature type="chain" id="PRO_5011455116" description="Outer membrane lipoprotein-sorting protein" evidence="1">
    <location>
        <begin position="24"/>
        <end position="256"/>
    </location>
</feature>
<dbReference type="STRING" id="227084.SAMN05421855_101788"/>
<dbReference type="OrthoDB" id="849114at2"/>
<evidence type="ECO:0000256" key="1">
    <source>
        <dbReference type="SAM" id="SignalP"/>
    </source>
</evidence>
<dbReference type="InterPro" id="IPR025634">
    <property type="entry name" value="DUF4292"/>
</dbReference>
<name>A0A1G7D5N3_9FLAO</name>
<evidence type="ECO:0008006" key="4">
    <source>
        <dbReference type="Google" id="ProtNLM"/>
    </source>
</evidence>
<dbReference type="Pfam" id="PF14125">
    <property type="entry name" value="DUF4292"/>
    <property type="match status" value="1"/>
</dbReference>
<evidence type="ECO:0000313" key="2">
    <source>
        <dbReference type="EMBL" id="SDE46928.1"/>
    </source>
</evidence>
<proteinExistence type="predicted"/>
<gene>
    <name evidence="2" type="ORF">SAMN05421855_101788</name>
</gene>
<feature type="signal peptide" evidence="1">
    <location>
        <begin position="1"/>
        <end position="23"/>
    </location>
</feature>
<dbReference type="EMBL" id="FNBA01000001">
    <property type="protein sequence ID" value="SDE46928.1"/>
    <property type="molecule type" value="Genomic_DNA"/>
</dbReference>
<reference evidence="2 3" key="1">
    <citation type="submission" date="2016-10" db="EMBL/GenBank/DDBJ databases">
        <authorList>
            <person name="de Groot N.N."/>
        </authorList>
    </citation>
    <scope>NUCLEOTIDE SEQUENCE [LARGE SCALE GENOMIC DNA]</scope>
    <source>
        <strain evidence="2 3">DSM 16195</strain>
    </source>
</reference>
<dbReference type="Proteomes" id="UP000199321">
    <property type="component" value="Unassembled WGS sequence"/>
</dbReference>